<reference evidence="1 2" key="2">
    <citation type="journal article" date="2022" name="Mol. Ecol. Resour.">
        <title>The genomes of chicory, endive, great burdock and yacon provide insights into Asteraceae paleo-polyploidization history and plant inulin production.</title>
        <authorList>
            <person name="Fan W."/>
            <person name="Wang S."/>
            <person name="Wang H."/>
            <person name="Wang A."/>
            <person name="Jiang F."/>
            <person name="Liu H."/>
            <person name="Zhao H."/>
            <person name="Xu D."/>
            <person name="Zhang Y."/>
        </authorList>
    </citation>
    <scope>NUCLEOTIDE SEQUENCE [LARGE SCALE GENOMIC DNA]</scope>
    <source>
        <strain evidence="2">cv. Niubang</strain>
    </source>
</reference>
<reference evidence="2" key="1">
    <citation type="journal article" date="2022" name="Mol. Ecol. Resour.">
        <title>The genomes of chicory, endive, great burdock and yacon provide insights into Asteraceae palaeo-polyploidization history and plant inulin production.</title>
        <authorList>
            <person name="Fan W."/>
            <person name="Wang S."/>
            <person name="Wang H."/>
            <person name="Wang A."/>
            <person name="Jiang F."/>
            <person name="Liu H."/>
            <person name="Zhao H."/>
            <person name="Xu D."/>
            <person name="Zhang Y."/>
        </authorList>
    </citation>
    <scope>NUCLEOTIDE SEQUENCE [LARGE SCALE GENOMIC DNA]</scope>
    <source>
        <strain evidence="2">cv. Niubang</strain>
    </source>
</reference>
<evidence type="ECO:0000313" key="2">
    <source>
        <dbReference type="Proteomes" id="UP001055879"/>
    </source>
</evidence>
<protein>
    <submittedName>
        <fullName evidence="1">Uncharacterized protein</fullName>
    </submittedName>
</protein>
<accession>A0ACB9CL47</accession>
<dbReference type="EMBL" id="CM042050">
    <property type="protein sequence ID" value="KAI3734991.1"/>
    <property type="molecule type" value="Genomic_DNA"/>
</dbReference>
<dbReference type="Proteomes" id="UP001055879">
    <property type="component" value="Linkage Group LG04"/>
</dbReference>
<proteinExistence type="predicted"/>
<keyword evidence="2" id="KW-1185">Reference proteome</keyword>
<sequence>MVNTRNRPEGQEASGSTVDHPRVTTTDFPPRPQNVLGGGPEHVPRRTIASSEPIIEEVTPKSRMMDRMMHAMNAAMAQQQEMFLKLLEDRDASNRRHEAVAENIVVAGSGGIGPAIPSNETPTPEARQASKACTFKAFLGSRDGSSFPIERV</sequence>
<organism evidence="1 2">
    <name type="scientific">Arctium lappa</name>
    <name type="common">Greater burdock</name>
    <name type="synonym">Lappa major</name>
    <dbReference type="NCBI Taxonomy" id="4217"/>
    <lineage>
        <taxon>Eukaryota</taxon>
        <taxon>Viridiplantae</taxon>
        <taxon>Streptophyta</taxon>
        <taxon>Embryophyta</taxon>
        <taxon>Tracheophyta</taxon>
        <taxon>Spermatophyta</taxon>
        <taxon>Magnoliopsida</taxon>
        <taxon>eudicotyledons</taxon>
        <taxon>Gunneridae</taxon>
        <taxon>Pentapetalae</taxon>
        <taxon>asterids</taxon>
        <taxon>campanulids</taxon>
        <taxon>Asterales</taxon>
        <taxon>Asteraceae</taxon>
        <taxon>Carduoideae</taxon>
        <taxon>Cardueae</taxon>
        <taxon>Arctiinae</taxon>
        <taxon>Arctium</taxon>
    </lineage>
</organism>
<evidence type="ECO:0000313" key="1">
    <source>
        <dbReference type="EMBL" id="KAI3734991.1"/>
    </source>
</evidence>
<comment type="caution">
    <text evidence="1">The sequence shown here is derived from an EMBL/GenBank/DDBJ whole genome shotgun (WGS) entry which is preliminary data.</text>
</comment>
<gene>
    <name evidence="1" type="ORF">L6452_14474</name>
</gene>
<name>A0ACB9CL47_ARCLA</name>